<keyword evidence="2" id="KW-1185">Reference proteome</keyword>
<comment type="caution">
    <text evidence="1">The sequence shown here is derived from an EMBL/GenBank/DDBJ whole genome shotgun (WGS) entry which is preliminary data.</text>
</comment>
<accession>A0ACB8AVX3</accession>
<protein>
    <submittedName>
        <fullName evidence="1">Uncharacterized protein</fullName>
    </submittedName>
</protein>
<reference evidence="1" key="1">
    <citation type="journal article" date="2021" name="New Phytol.">
        <title>Evolutionary innovations through gain and loss of genes in the ectomycorrhizal Boletales.</title>
        <authorList>
            <person name="Wu G."/>
            <person name="Miyauchi S."/>
            <person name="Morin E."/>
            <person name="Kuo A."/>
            <person name="Drula E."/>
            <person name="Varga T."/>
            <person name="Kohler A."/>
            <person name="Feng B."/>
            <person name="Cao Y."/>
            <person name="Lipzen A."/>
            <person name="Daum C."/>
            <person name="Hundley H."/>
            <person name="Pangilinan J."/>
            <person name="Johnson J."/>
            <person name="Barry K."/>
            <person name="LaButti K."/>
            <person name="Ng V."/>
            <person name="Ahrendt S."/>
            <person name="Min B."/>
            <person name="Choi I.G."/>
            <person name="Park H."/>
            <person name="Plett J.M."/>
            <person name="Magnuson J."/>
            <person name="Spatafora J.W."/>
            <person name="Nagy L.G."/>
            <person name="Henrissat B."/>
            <person name="Grigoriev I.V."/>
            <person name="Yang Z.L."/>
            <person name="Xu J."/>
            <person name="Martin F.M."/>
        </authorList>
    </citation>
    <scope>NUCLEOTIDE SEQUENCE</scope>
    <source>
        <strain evidence="1">ATCC 28755</strain>
    </source>
</reference>
<evidence type="ECO:0000313" key="1">
    <source>
        <dbReference type="EMBL" id="KAH7916562.1"/>
    </source>
</evidence>
<name>A0ACB8AVX3_9AGAM</name>
<gene>
    <name evidence="1" type="ORF">BJ138DRAFT_1139337</name>
</gene>
<proteinExistence type="predicted"/>
<dbReference type="Proteomes" id="UP000790377">
    <property type="component" value="Unassembled WGS sequence"/>
</dbReference>
<evidence type="ECO:0000313" key="2">
    <source>
        <dbReference type="Proteomes" id="UP000790377"/>
    </source>
</evidence>
<organism evidence="1 2">
    <name type="scientific">Hygrophoropsis aurantiaca</name>
    <dbReference type="NCBI Taxonomy" id="72124"/>
    <lineage>
        <taxon>Eukaryota</taxon>
        <taxon>Fungi</taxon>
        <taxon>Dikarya</taxon>
        <taxon>Basidiomycota</taxon>
        <taxon>Agaricomycotina</taxon>
        <taxon>Agaricomycetes</taxon>
        <taxon>Agaricomycetidae</taxon>
        <taxon>Boletales</taxon>
        <taxon>Coniophorineae</taxon>
        <taxon>Hygrophoropsidaceae</taxon>
        <taxon>Hygrophoropsis</taxon>
    </lineage>
</organism>
<sequence length="677" mass="74129">MPACLSVSPCLLRSTTHPRSLALQPVFYHARKRRSRKTLGAGQSTVTVTGLSRSQRYSSEVTRHKDAEIPSKQHQTLTLLHKTASVLPRALPIGPKFHFWNDVLADATSELSSAAGSDACARIAVCGVDEWSGSRELVTALLEDPFTSDEAYSDIVRNRWKNHPESIVVEHTASTALTNHSSEGRLSIPSPWLEQFSFPIQLHEYLNLSSSASLRGLVGGDILVLVWNSLTTPLPTLISEVGHLLRRSNTILVISSSMASENVLVHLSKELSANGIRPAKILPIDPTRSLDAISSLKFHSNSSLAVQKYQDDFLGSRLSTLNTALAEYFVVNGADSSLPHLRSQTAIIQISSALQAGLQSVNGSDRATNEIYKGTSELQLQVEELRSKVELDVFGGSSGEDRVTKGLRDGAKTMRTVLDSMSWWKMVLGVDEIGMMIGNSLHKHWCKDLESQLILQTGRLSKEQQRLSRSTFAFLSNLSESSPNSTLSSPLLVNQLQQLISSPTYALTPISLTQPIHFRRAQLVKYTTARLHSDAQSAVLGTFGSVIGGAGIGWWLAFGESIAGFSGTGPETAVGVGMLIAVGGLRWAVGKWEKAKRRWIQDLERVGDGARHDLKVTLRRVFDGNVVVVPVTACEKLQDLLAKRQGEIDQIKDDLRILEVELDNFSPTIRDVNVKHC</sequence>
<dbReference type="EMBL" id="MU267590">
    <property type="protein sequence ID" value="KAH7916562.1"/>
    <property type="molecule type" value="Genomic_DNA"/>
</dbReference>